<evidence type="ECO:0000256" key="1">
    <source>
        <dbReference type="SAM" id="MobiDB-lite"/>
    </source>
</evidence>
<dbReference type="Proteomes" id="UP000298652">
    <property type="component" value="Chromosome 3"/>
</dbReference>
<reference evidence="3" key="1">
    <citation type="submission" date="2019-03" db="EMBL/GenBank/DDBJ databases">
        <title>WGS assembly of Setaria viridis.</title>
        <authorList>
            <person name="Huang P."/>
            <person name="Jenkins J."/>
            <person name="Grimwood J."/>
            <person name="Barry K."/>
            <person name="Healey A."/>
            <person name="Mamidi S."/>
            <person name="Sreedasyam A."/>
            <person name="Shu S."/>
            <person name="Feldman M."/>
            <person name="Wu J."/>
            <person name="Yu Y."/>
            <person name="Chen C."/>
            <person name="Johnson J."/>
            <person name="Rokhsar D."/>
            <person name="Baxter I."/>
            <person name="Schmutz J."/>
            <person name="Brutnell T."/>
            <person name="Kellogg E."/>
        </authorList>
    </citation>
    <scope>NUCLEOTIDE SEQUENCE [LARGE SCALE GENOMIC DNA]</scope>
</reference>
<evidence type="ECO:0000313" key="3">
    <source>
        <dbReference type="EMBL" id="TKW28815.1"/>
    </source>
</evidence>
<evidence type="ECO:0000259" key="2">
    <source>
        <dbReference type="Pfam" id="PF04195"/>
    </source>
</evidence>
<keyword evidence="4" id="KW-1185">Reference proteome</keyword>
<organism evidence="3 4">
    <name type="scientific">Setaria viridis</name>
    <name type="common">Green bristlegrass</name>
    <name type="synonym">Setaria italica subsp. viridis</name>
    <dbReference type="NCBI Taxonomy" id="4556"/>
    <lineage>
        <taxon>Eukaryota</taxon>
        <taxon>Viridiplantae</taxon>
        <taxon>Streptophyta</taxon>
        <taxon>Embryophyta</taxon>
        <taxon>Tracheophyta</taxon>
        <taxon>Spermatophyta</taxon>
        <taxon>Magnoliopsida</taxon>
        <taxon>Liliopsida</taxon>
        <taxon>Poales</taxon>
        <taxon>Poaceae</taxon>
        <taxon>PACMAD clade</taxon>
        <taxon>Panicoideae</taxon>
        <taxon>Panicodae</taxon>
        <taxon>Paniceae</taxon>
        <taxon>Cenchrinae</taxon>
        <taxon>Setaria</taxon>
    </lineage>
</organism>
<evidence type="ECO:0000313" key="4">
    <source>
        <dbReference type="Proteomes" id="UP000298652"/>
    </source>
</evidence>
<protein>
    <recommendedName>
        <fullName evidence="2">Transposase (putative) gypsy type domain-containing protein</fullName>
    </recommendedName>
</protein>
<dbReference type="EMBL" id="CM016554">
    <property type="protein sequence ID" value="TKW28815.1"/>
    <property type="molecule type" value="Genomic_DNA"/>
</dbReference>
<proteinExistence type="predicted"/>
<feature type="region of interest" description="Disordered" evidence="1">
    <location>
        <begin position="1"/>
        <end position="49"/>
    </location>
</feature>
<gene>
    <name evidence="3" type="ORF">SEVIR_3G352950v2</name>
</gene>
<dbReference type="InterPro" id="IPR007321">
    <property type="entry name" value="Transposase_28"/>
</dbReference>
<sequence length="672" mass="73671">MRTKKMGKKPEKIQGKAPAMGKVKSKKGKELALPAPKVGPTNQTAPPPPGVTWQHSVMKEEAVQALVDAKLLQPKEILEWRPAFPNAWQFEEHPAETVMLAHFVERGLAVPTSDFFRGILEYYKLQLVHLNPNGVLHMSIFVHLCEVYLGVPPSLELFRKLFRCKPQPSAQRTEVFGGAGFQLRNSGAYIEYNLTDSHGEWKKRWFYIGNHESRLPVVTGHAPKHAENWVSEPEDTPELDHLMQQIIELKALGLTGINVAASFLKRRVQPLQKRAHSGSEYAGLKDPSRMSDEDISDDDVEALLAKFFRNYLGVPVIPAALRHYESWYEPEVSEEESEAVVEESEDEPSPPVKRRRVVRKMSAAKSASTPEKSRGTKVVDTALGEDEAVSEEMAVPDPEVGDVAVDTLPEKVPSTEAVVAPELTAPTSSAAMPPMADQAVLGLPAEVEGTAKEVSPVLATGTLLSNVIASGLSEKTVPAAVPAAPSTRPPVAEKKHVRLPPRSTRWSQVMNWRNAHDRVTDEAEHVRAALTEAQAACEHQRDRKMQNGVMLAMAMVACRDHAQTLGTLRGELRELSGAAEDLVNAIAPVKEGAGPQSLVKRLRAAPSKVAGLCKTVCKQVLAVVKSYYLRADLAAAGDGVARNCTEETYVQYLEEAEPIASKMSEFVSLEEL</sequence>
<feature type="domain" description="Transposase (putative) gypsy type" evidence="2">
    <location>
        <begin position="98"/>
        <end position="165"/>
    </location>
</feature>
<dbReference type="AlphaFoldDB" id="A0A4U6VJ89"/>
<dbReference type="PANTHER" id="PTHR33026:SF7">
    <property type="entry name" value="OS03G0100275 PROTEIN"/>
    <property type="match status" value="1"/>
</dbReference>
<accession>A0A4U6VJ89</accession>
<feature type="compositionally biased region" description="Acidic residues" evidence="1">
    <location>
        <begin position="338"/>
        <end position="348"/>
    </location>
</feature>
<feature type="region of interest" description="Disordered" evidence="1">
    <location>
        <begin position="338"/>
        <end position="377"/>
    </location>
</feature>
<name>A0A4U6VJ89_SETVI</name>
<dbReference type="Pfam" id="PF04195">
    <property type="entry name" value="Transposase_28"/>
    <property type="match status" value="1"/>
</dbReference>
<dbReference type="OMA" id="GHAPKHA"/>
<dbReference type="PANTHER" id="PTHR33026">
    <property type="entry name" value="OS06G0360600 PROTEIN"/>
    <property type="match status" value="1"/>
</dbReference>
<dbReference type="Gramene" id="TKW28815">
    <property type="protein sequence ID" value="TKW28815"/>
    <property type="gene ID" value="SEVIR_3G352950v2"/>
</dbReference>